<dbReference type="Proteomes" id="UP001293718">
    <property type="component" value="Unassembled WGS sequence"/>
</dbReference>
<sequence length="770" mass="83477">MTTPWMEELTLSIAHELPALLSTVRTPGDFCTAGTIELALPRLTVQGVGPVALPLLPVQAKALIAVADRAPYGRGAQTLVDTSVRRTWQIGAERVRIEGAFWTRTLQAIVEKAAEGLGVTTAATAQLYKLLVYDEGSFFIEHRDTEKAAGMFATLVVALPSLHTGGELVVRHKGREVRLDLQGPDPSMAAFAAFYADCVHEVRPVTSGCRLVLVYNLVHEGRGRLPQPPDYEAETQRIAALLAAWGAGEWGSDDEAPAKLVYPLEHAYTSAELSFQALKGADAAAAAVLAAAAQRSGCELHVALLTIEESGSAEYSGYGGRSWRDNGDDEFEIVEVCNRSAVLSDWRCPDGAAAELGVFPVEDGELCPPDMFEDMDPDEQVFQEATGNEGASFERSYRRAALVLWPMGRRLEVISQAGLPVSLPWLASLARRWQDSGALTDSPLWQEAHELAGHMLDAWPDRADWPRPGEAPSTAARMLATLAQLKDAARIEAFLADISTASDYGKSDNKALLEAAALLAPRRAGVLIERIVRASAAKDPGACADLLARGAAAPPPGRPAPDLVAAAGALVDALPGDPTRASQPPANAWWRRQEVSSDLIVDLVTALERIDAALARQAVDHLLAWPKTYGLDAVILPAVRRLISQATIRDTPGVQRLRAACVQHLRARTAEPLQPPTNWTRAATLNCRCAHCSELAGFLRNPDEQSWTLKAAEAVRTHVTSTMQRCRCDLDLVTQRRGSPYSLICTKNQASYERREKQRREDLQDLEQLA</sequence>
<accession>A0ABU5INQ2</accession>
<dbReference type="EC" id="1.14.11.-" evidence="2"/>
<comment type="caution">
    <text evidence="2">The sequence shown here is derived from an EMBL/GenBank/DDBJ whole genome shotgun (WGS) entry which is preliminary data.</text>
</comment>
<dbReference type="Gene3D" id="2.60.120.620">
    <property type="entry name" value="q2cbj1_9rhob like domain"/>
    <property type="match status" value="1"/>
</dbReference>
<organism evidence="2 3">
    <name type="scientific">Azohydromonas lata</name>
    <dbReference type="NCBI Taxonomy" id="45677"/>
    <lineage>
        <taxon>Bacteria</taxon>
        <taxon>Pseudomonadati</taxon>
        <taxon>Pseudomonadota</taxon>
        <taxon>Betaproteobacteria</taxon>
        <taxon>Burkholderiales</taxon>
        <taxon>Sphaerotilaceae</taxon>
        <taxon>Azohydromonas</taxon>
    </lineage>
</organism>
<evidence type="ECO:0000259" key="1">
    <source>
        <dbReference type="PROSITE" id="PS51471"/>
    </source>
</evidence>
<dbReference type="RefSeq" id="WP_322467952.1">
    <property type="nucleotide sequence ID" value="NZ_JAXOJX010000072.1"/>
</dbReference>
<dbReference type="PANTHER" id="PTHR33099:SF7">
    <property type="entry name" value="MYND-TYPE DOMAIN-CONTAINING PROTEIN"/>
    <property type="match status" value="1"/>
</dbReference>
<name>A0ABU5INQ2_9BURK</name>
<dbReference type="PANTHER" id="PTHR33099">
    <property type="entry name" value="FE2OG DIOXYGENASE DOMAIN-CONTAINING PROTEIN"/>
    <property type="match status" value="1"/>
</dbReference>
<gene>
    <name evidence="2" type="ORF">SM757_28510</name>
</gene>
<dbReference type="InterPro" id="IPR044862">
    <property type="entry name" value="Pro_4_hyd_alph_FE2OG_OXY"/>
</dbReference>
<feature type="domain" description="Fe2OG dioxygenase" evidence="1">
    <location>
        <begin position="121"/>
        <end position="219"/>
    </location>
</feature>
<keyword evidence="2" id="KW-0560">Oxidoreductase</keyword>
<dbReference type="PROSITE" id="PS51471">
    <property type="entry name" value="FE2OG_OXY"/>
    <property type="match status" value="1"/>
</dbReference>
<evidence type="ECO:0000313" key="3">
    <source>
        <dbReference type="Proteomes" id="UP001293718"/>
    </source>
</evidence>
<dbReference type="Pfam" id="PF13640">
    <property type="entry name" value="2OG-FeII_Oxy_3"/>
    <property type="match status" value="1"/>
</dbReference>
<evidence type="ECO:0000313" key="2">
    <source>
        <dbReference type="EMBL" id="MDZ5460530.1"/>
    </source>
</evidence>
<reference evidence="2 3" key="1">
    <citation type="submission" date="2023-11" db="EMBL/GenBank/DDBJ databases">
        <title>Draft genome of Azohydromonas lata strain H1 (DSM1123), a polyhydroxyalkanoate producer.</title>
        <authorList>
            <person name="Traversa D."/>
            <person name="D'Addabbo P."/>
            <person name="Pazzani C."/>
            <person name="Manzari C."/>
            <person name="Chiara M."/>
            <person name="Scrascia M."/>
        </authorList>
    </citation>
    <scope>NUCLEOTIDE SEQUENCE [LARGE SCALE GENOMIC DNA]</scope>
    <source>
        <strain evidence="2 3">H1</strain>
    </source>
</reference>
<proteinExistence type="predicted"/>
<protein>
    <submittedName>
        <fullName evidence="2">2OG-Fe(II) oxygenase</fullName>
        <ecNumber evidence="2">1.14.11.-</ecNumber>
    </submittedName>
</protein>
<dbReference type="GO" id="GO:0016491">
    <property type="term" value="F:oxidoreductase activity"/>
    <property type="evidence" value="ECO:0007669"/>
    <property type="project" value="UniProtKB-KW"/>
</dbReference>
<dbReference type="InterPro" id="IPR005123">
    <property type="entry name" value="Oxoglu/Fe-dep_dioxygenase_dom"/>
</dbReference>
<dbReference type="EMBL" id="JAXOJX010000072">
    <property type="protein sequence ID" value="MDZ5460530.1"/>
    <property type="molecule type" value="Genomic_DNA"/>
</dbReference>
<keyword evidence="3" id="KW-1185">Reference proteome</keyword>